<dbReference type="Proteomes" id="UP000826793">
    <property type="component" value="Unassembled WGS sequence"/>
</dbReference>
<dbReference type="AlphaFoldDB" id="A0A9D2MWJ8"/>
<evidence type="ECO:0000256" key="8">
    <source>
        <dbReference type="ARBA" id="ARBA00047639"/>
    </source>
</evidence>
<evidence type="ECO:0000313" key="12">
    <source>
        <dbReference type="EMBL" id="HJB97625.1"/>
    </source>
</evidence>
<dbReference type="PROSITE" id="PS50862">
    <property type="entry name" value="AA_TRNA_LIGASE_II"/>
    <property type="match status" value="1"/>
</dbReference>
<keyword evidence="7 9" id="KW-0030">Aminoacyl-tRNA synthetase</keyword>
<keyword evidence="3 9" id="KW-0436">Ligase</keyword>
<dbReference type="GO" id="GO:0005524">
    <property type="term" value="F:ATP binding"/>
    <property type="evidence" value="ECO:0007669"/>
    <property type="project" value="UniProtKB-UniRule"/>
</dbReference>
<dbReference type="NCBIfam" id="TIGR00442">
    <property type="entry name" value="hisS"/>
    <property type="match status" value="1"/>
</dbReference>
<dbReference type="InterPro" id="IPR033656">
    <property type="entry name" value="HisRS_anticodon"/>
</dbReference>
<accession>A0A9D2MWJ8</accession>
<dbReference type="InterPro" id="IPR015807">
    <property type="entry name" value="His-tRNA-ligase"/>
</dbReference>
<dbReference type="Gene3D" id="3.40.50.800">
    <property type="entry name" value="Anticodon-binding domain"/>
    <property type="match status" value="1"/>
</dbReference>
<evidence type="ECO:0000256" key="3">
    <source>
        <dbReference type="ARBA" id="ARBA00022598"/>
    </source>
</evidence>
<feature type="binding site" evidence="10">
    <location>
        <position position="132"/>
    </location>
    <ligand>
        <name>L-histidine</name>
        <dbReference type="ChEBI" id="CHEBI:57595"/>
    </ligand>
</feature>
<dbReference type="InterPro" id="IPR004516">
    <property type="entry name" value="HisRS/HisZ"/>
</dbReference>
<protein>
    <recommendedName>
        <fullName evidence="9">Histidine--tRNA ligase</fullName>
        <ecNumber evidence="9">6.1.1.21</ecNumber>
    </recommendedName>
    <alternativeName>
        <fullName evidence="9">Histidyl-tRNA synthetase</fullName>
        <shortName evidence="9">HisRS</shortName>
    </alternativeName>
</protein>
<comment type="similarity">
    <text evidence="1 9">Belongs to the class-II aminoacyl-tRNA synthetase family.</text>
</comment>
<dbReference type="EMBL" id="DWXG01000031">
    <property type="protein sequence ID" value="HJB97625.1"/>
    <property type="molecule type" value="Genomic_DNA"/>
</dbReference>
<dbReference type="SUPFAM" id="SSF55681">
    <property type="entry name" value="Class II aaRS and biotin synthetases"/>
    <property type="match status" value="1"/>
</dbReference>
<dbReference type="GO" id="GO:0006427">
    <property type="term" value="P:histidyl-tRNA aminoacylation"/>
    <property type="evidence" value="ECO:0007669"/>
    <property type="project" value="UniProtKB-UniRule"/>
</dbReference>
<dbReference type="InterPro" id="IPR004154">
    <property type="entry name" value="Anticodon-bd"/>
</dbReference>
<dbReference type="GO" id="GO:0005737">
    <property type="term" value="C:cytoplasm"/>
    <property type="evidence" value="ECO:0007669"/>
    <property type="project" value="UniProtKB-SubCell"/>
</dbReference>
<dbReference type="Gene3D" id="3.30.930.10">
    <property type="entry name" value="Bira Bifunctional Protein, Domain 2"/>
    <property type="match status" value="1"/>
</dbReference>
<dbReference type="GO" id="GO:0016740">
    <property type="term" value="F:transferase activity"/>
    <property type="evidence" value="ECO:0007669"/>
    <property type="project" value="UniProtKB-ARBA"/>
</dbReference>
<feature type="binding site" evidence="10">
    <location>
        <begin position="263"/>
        <end position="264"/>
    </location>
    <ligand>
        <name>L-histidine</name>
        <dbReference type="ChEBI" id="CHEBI:57595"/>
    </ligand>
</feature>
<evidence type="ECO:0000256" key="7">
    <source>
        <dbReference type="ARBA" id="ARBA00023146"/>
    </source>
</evidence>
<keyword evidence="4 9" id="KW-0547">Nucleotide-binding</keyword>
<evidence type="ECO:0000256" key="2">
    <source>
        <dbReference type="ARBA" id="ARBA00022490"/>
    </source>
</evidence>
<gene>
    <name evidence="9 12" type="primary">hisS</name>
    <name evidence="12" type="ORF">H9710_03495</name>
</gene>
<dbReference type="InterPro" id="IPR006195">
    <property type="entry name" value="aa-tRNA-synth_II"/>
</dbReference>
<evidence type="ECO:0000256" key="1">
    <source>
        <dbReference type="ARBA" id="ARBA00008226"/>
    </source>
</evidence>
<dbReference type="InterPro" id="IPR036621">
    <property type="entry name" value="Anticodon-bd_dom_sf"/>
</dbReference>
<organism evidence="12 13">
    <name type="scientific">Candidatus Acutalibacter pullicola</name>
    <dbReference type="NCBI Taxonomy" id="2838417"/>
    <lineage>
        <taxon>Bacteria</taxon>
        <taxon>Bacillati</taxon>
        <taxon>Bacillota</taxon>
        <taxon>Clostridia</taxon>
        <taxon>Eubacteriales</taxon>
        <taxon>Acutalibacteraceae</taxon>
        <taxon>Acutalibacter</taxon>
    </lineage>
</organism>
<dbReference type="GO" id="GO:0004821">
    <property type="term" value="F:histidine-tRNA ligase activity"/>
    <property type="evidence" value="ECO:0007669"/>
    <property type="project" value="UniProtKB-UniRule"/>
</dbReference>
<dbReference type="EC" id="6.1.1.21" evidence="9"/>
<feature type="binding site" evidence="10">
    <location>
        <begin position="83"/>
        <end position="85"/>
    </location>
    <ligand>
        <name>L-histidine</name>
        <dbReference type="ChEBI" id="CHEBI:57595"/>
    </ligand>
</feature>
<evidence type="ECO:0000256" key="6">
    <source>
        <dbReference type="ARBA" id="ARBA00022917"/>
    </source>
</evidence>
<evidence type="ECO:0000259" key="11">
    <source>
        <dbReference type="PROSITE" id="PS50862"/>
    </source>
</evidence>
<dbReference type="GO" id="GO:0140096">
    <property type="term" value="F:catalytic activity, acting on a protein"/>
    <property type="evidence" value="ECO:0007669"/>
    <property type="project" value="UniProtKB-ARBA"/>
</dbReference>
<evidence type="ECO:0000256" key="9">
    <source>
        <dbReference type="HAMAP-Rule" id="MF_00127"/>
    </source>
</evidence>
<evidence type="ECO:0000313" key="13">
    <source>
        <dbReference type="Proteomes" id="UP000826793"/>
    </source>
</evidence>
<dbReference type="CDD" id="cd00773">
    <property type="entry name" value="HisRS-like_core"/>
    <property type="match status" value="1"/>
</dbReference>
<keyword evidence="6 9" id="KW-0648">Protein biosynthesis</keyword>
<dbReference type="CDD" id="cd00859">
    <property type="entry name" value="HisRS_anticodon"/>
    <property type="match status" value="1"/>
</dbReference>
<feature type="binding site" evidence="10">
    <location>
        <position position="114"/>
    </location>
    <ligand>
        <name>L-histidine</name>
        <dbReference type="ChEBI" id="CHEBI:57595"/>
    </ligand>
</feature>
<comment type="caution">
    <text evidence="12">The sequence shown here is derived from an EMBL/GenBank/DDBJ whole genome shotgun (WGS) entry which is preliminary data.</text>
</comment>
<comment type="subcellular location">
    <subcellularLocation>
        <location evidence="9">Cytoplasm</location>
    </subcellularLocation>
</comment>
<dbReference type="PANTHER" id="PTHR43707">
    <property type="entry name" value="HISTIDYL-TRNA SYNTHETASE"/>
    <property type="match status" value="1"/>
</dbReference>
<keyword evidence="5 9" id="KW-0067">ATP-binding</keyword>
<evidence type="ECO:0000256" key="10">
    <source>
        <dbReference type="PIRSR" id="PIRSR001549-1"/>
    </source>
</evidence>
<feature type="domain" description="Aminoacyl-transfer RNA synthetases class-II family profile" evidence="11">
    <location>
        <begin position="23"/>
        <end position="322"/>
    </location>
</feature>
<reference evidence="12" key="1">
    <citation type="journal article" date="2021" name="PeerJ">
        <title>Extensive microbial diversity within the chicken gut microbiome revealed by metagenomics and culture.</title>
        <authorList>
            <person name="Gilroy R."/>
            <person name="Ravi A."/>
            <person name="Getino M."/>
            <person name="Pursley I."/>
            <person name="Horton D.L."/>
            <person name="Alikhan N.F."/>
            <person name="Baker D."/>
            <person name="Gharbi K."/>
            <person name="Hall N."/>
            <person name="Watson M."/>
            <person name="Adriaenssens E.M."/>
            <person name="Foster-Nyarko E."/>
            <person name="Jarju S."/>
            <person name="Secka A."/>
            <person name="Antonio M."/>
            <person name="Oren A."/>
            <person name="Chaudhuri R.R."/>
            <person name="La Ragione R."/>
            <person name="Hildebrand F."/>
            <person name="Pallen M.J."/>
        </authorList>
    </citation>
    <scope>NUCLEOTIDE SEQUENCE</scope>
    <source>
        <strain evidence="12">CHK185-1770</strain>
    </source>
</reference>
<evidence type="ECO:0000256" key="4">
    <source>
        <dbReference type="ARBA" id="ARBA00022741"/>
    </source>
</evidence>
<dbReference type="Pfam" id="PF03129">
    <property type="entry name" value="HGTP_anticodon"/>
    <property type="match status" value="1"/>
</dbReference>
<reference evidence="12" key="2">
    <citation type="submission" date="2021-04" db="EMBL/GenBank/DDBJ databases">
        <authorList>
            <person name="Gilroy R."/>
        </authorList>
    </citation>
    <scope>NUCLEOTIDE SEQUENCE</scope>
    <source>
        <strain evidence="12">CHK185-1770</strain>
    </source>
</reference>
<dbReference type="PANTHER" id="PTHR43707:SF1">
    <property type="entry name" value="HISTIDINE--TRNA LIGASE, MITOCHONDRIAL-RELATED"/>
    <property type="match status" value="1"/>
</dbReference>
<comment type="catalytic activity">
    <reaction evidence="8 9">
        <text>tRNA(His) + L-histidine + ATP = L-histidyl-tRNA(His) + AMP + diphosphate + H(+)</text>
        <dbReference type="Rhea" id="RHEA:17313"/>
        <dbReference type="Rhea" id="RHEA-COMP:9665"/>
        <dbReference type="Rhea" id="RHEA-COMP:9689"/>
        <dbReference type="ChEBI" id="CHEBI:15378"/>
        <dbReference type="ChEBI" id="CHEBI:30616"/>
        <dbReference type="ChEBI" id="CHEBI:33019"/>
        <dbReference type="ChEBI" id="CHEBI:57595"/>
        <dbReference type="ChEBI" id="CHEBI:78442"/>
        <dbReference type="ChEBI" id="CHEBI:78527"/>
        <dbReference type="ChEBI" id="CHEBI:456215"/>
        <dbReference type="EC" id="6.1.1.21"/>
    </reaction>
</comment>
<name>A0A9D2MWJ8_9FIRM</name>
<dbReference type="InterPro" id="IPR045864">
    <property type="entry name" value="aa-tRNA-synth_II/BPL/LPL"/>
</dbReference>
<evidence type="ECO:0000256" key="5">
    <source>
        <dbReference type="ARBA" id="ARBA00022840"/>
    </source>
</evidence>
<dbReference type="HAMAP" id="MF_00127">
    <property type="entry name" value="His_tRNA_synth"/>
    <property type="match status" value="1"/>
</dbReference>
<keyword evidence="2 9" id="KW-0963">Cytoplasm</keyword>
<dbReference type="PIRSF" id="PIRSF001549">
    <property type="entry name" value="His-tRNA_synth"/>
    <property type="match status" value="1"/>
</dbReference>
<sequence>MELITKAPKGTVDIVPGKSEKWQLMEDVFRSEAELNGFREVRTPVFEHTELFLRGVGDTTDVVEKQMYTFEDKGGRSITLRPEGTAGAVRAMLENGLYNEGYPVKLYYLTSCYRYEKPQAGRLRELHQFGVEMFGAAEPLADAQIIVLALSAFKRLGLEDVGLQINSIGCPECRKEYHKALKEYFTERKDQLCDTCLSRLERNPMRILDCKSPECQEVAKGAPKITDYLCEDCRDHFAKVQEFLTALGIEFEIDPGLVRGLDYYTRTVFEFPSKSLGFALGGGGRYDGLVEEFGGKPTPGLGFGLGMDRILLALEAQKVEFPQPVKCEAYLVCVGEEAQKKAFRLVDELHRCGVPADFDVCGRGVKAQMKYANKIGAKFTLVLGDDEIRQGKAAMKNMKTGETKTISITEEDFINDYVTVSTEAADFSEDGVFF</sequence>
<dbReference type="InterPro" id="IPR041715">
    <property type="entry name" value="HisRS-like_core"/>
</dbReference>
<proteinExistence type="inferred from homology"/>
<feature type="binding site" evidence="10">
    <location>
        <position position="128"/>
    </location>
    <ligand>
        <name>L-histidine</name>
        <dbReference type="ChEBI" id="CHEBI:57595"/>
    </ligand>
</feature>
<comment type="subunit">
    <text evidence="9">Homodimer.</text>
</comment>
<dbReference type="Pfam" id="PF13393">
    <property type="entry name" value="tRNA-synt_His"/>
    <property type="match status" value="1"/>
</dbReference>
<dbReference type="SUPFAM" id="SSF52954">
    <property type="entry name" value="Class II aaRS ABD-related"/>
    <property type="match status" value="1"/>
</dbReference>
<feature type="binding site" evidence="10">
    <location>
        <position position="259"/>
    </location>
    <ligand>
        <name>L-histidine</name>
        <dbReference type="ChEBI" id="CHEBI:57595"/>
    </ligand>
</feature>